<proteinExistence type="predicted"/>
<dbReference type="EMBL" id="FOWC01000004">
    <property type="protein sequence ID" value="SFP18005.1"/>
    <property type="molecule type" value="Genomic_DNA"/>
</dbReference>
<evidence type="ECO:0000313" key="2">
    <source>
        <dbReference type="Proteomes" id="UP000199137"/>
    </source>
</evidence>
<accession>A0A1I5N7W7</accession>
<organism evidence="1 2">
    <name type="scientific">Amycolatopsis rubida</name>
    <dbReference type="NCBI Taxonomy" id="112413"/>
    <lineage>
        <taxon>Bacteria</taxon>
        <taxon>Bacillati</taxon>
        <taxon>Actinomycetota</taxon>
        <taxon>Actinomycetes</taxon>
        <taxon>Pseudonocardiales</taxon>
        <taxon>Pseudonocardiaceae</taxon>
        <taxon>Amycolatopsis</taxon>
    </lineage>
</organism>
<reference evidence="1 2" key="1">
    <citation type="submission" date="2016-10" db="EMBL/GenBank/DDBJ databases">
        <authorList>
            <person name="de Groot N.N."/>
        </authorList>
    </citation>
    <scope>NUCLEOTIDE SEQUENCE [LARGE SCALE GENOMIC DNA]</scope>
    <source>
        <strain evidence="1 2">DSM 44637</strain>
    </source>
</reference>
<evidence type="ECO:0000313" key="1">
    <source>
        <dbReference type="EMBL" id="SFP18005.1"/>
    </source>
</evidence>
<gene>
    <name evidence="1" type="ORF">SAMN05421854_104291</name>
</gene>
<dbReference type="Proteomes" id="UP000199137">
    <property type="component" value="Unassembled WGS sequence"/>
</dbReference>
<name>A0A1I5N7W7_9PSEU</name>
<sequence>MRLRSPWDEPCAGVRAIALVGRSSGADDRSSWAVALGECPSWLGVRPARMGVGGGRSFGLDGRPGQTVALVGWSRVPGVSGDCPGWAGRRGWGIGWRSAVLGLGDCPGRMVARLGRSPGADDRPGWAVARFGLGPGADDRPALACQVIARGGRPFRSGDRPGQMIARGGRLFRSVVPAGDELGDRGQFRRCSRGWVGGGQGGQRVSEQFVRLGVAPRSAAGFVDQSRGFGEAVLR</sequence>
<dbReference type="AlphaFoldDB" id="A0A1I5N7W7"/>
<dbReference type="STRING" id="112413.SAMN05421854_104291"/>
<protein>
    <submittedName>
        <fullName evidence="1">Uncharacterized protein</fullName>
    </submittedName>
</protein>